<evidence type="ECO:0000313" key="9">
    <source>
        <dbReference type="Proteomes" id="UP000799537"/>
    </source>
</evidence>
<dbReference type="AlphaFoldDB" id="A0A6A6CPI9"/>
<dbReference type="Pfam" id="PF00962">
    <property type="entry name" value="A_deaminase"/>
    <property type="match status" value="1"/>
</dbReference>
<evidence type="ECO:0000259" key="7">
    <source>
        <dbReference type="Pfam" id="PF00962"/>
    </source>
</evidence>
<dbReference type="InterPro" id="IPR006330">
    <property type="entry name" value="Ado/ade_deaminase"/>
</dbReference>
<dbReference type="PROSITE" id="PS00485">
    <property type="entry name" value="A_DEAMINASE"/>
    <property type="match status" value="1"/>
</dbReference>
<dbReference type="GO" id="GO:0043103">
    <property type="term" value="P:hypoxanthine salvage"/>
    <property type="evidence" value="ECO:0007669"/>
    <property type="project" value="TreeGrafter"/>
</dbReference>
<dbReference type="PANTHER" id="PTHR43114">
    <property type="entry name" value="ADENINE DEAMINASE"/>
    <property type="match status" value="1"/>
</dbReference>
<feature type="domain" description="Adenosine deaminase" evidence="7">
    <location>
        <begin position="56"/>
        <end position="356"/>
    </location>
</feature>
<dbReference type="GO" id="GO:0005829">
    <property type="term" value="C:cytosol"/>
    <property type="evidence" value="ECO:0007669"/>
    <property type="project" value="TreeGrafter"/>
</dbReference>
<evidence type="ECO:0000256" key="4">
    <source>
        <dbReference type="ARBA" id="ARBA00022723"/>
    </source>
</evidence>
<name>A0A6A6CPI9_ZASCE</name>
<comment type="cofactor">
    <cofactor evidence="1">
        <name>Zn(2+)</name>
        <dbReference type="ChEBI" id="CHEBI:29105"/>
    </cofactor>
</comment>
<dbReference type="PANTHER" id="PTHR43114:SF7">
    <property type="entry name" value="ADENOSINE DEAMINASE DOMAIN-CONTAINING PROTEIN"/>
    <property type="match status" value="1"/>
</dbReference>
<evidence type="ECO:0000256" key="5">
    <source>
        <dbReference type="ARBA" id="ARBA00022801"/>
    </source>
</evidence>
<evidence type="ECO:0000313" key="8">
    <source>
        <dbReference type="EMBL" id="KAF2168971.1"/>
    </source>
</evidence>
<dbReference type="GO" id="GO:0006146">
    <property type="term" value="P:adenine catabolic process"/>
    <property type="evidence" value="ECO:0007669"/>
    <property type="project" value="TreeGrafter"/>
</dbReference>
<keyword evidence="5" id="KW-0378">Hydrolase</keyword>
<dbReference type="GO" id="GO:0009168">
    <property type="term" value="P:purine ribonucleoside monophosphate biosynthetic process"/>
    <property type="evidence" value="ECO:0007669"/>
    <property type="project" value="InterPro"/>
</dbReference>
<comment type="similarity">
    <text evidence="2">Belongs to the metallo-dependent hydrolases superfamily. Adenosine and AMP deaminases family.</text>
</comment>
<evidence type="ECO:0000256" key="3">
    <source>
        <dbReference type="ARBA" id="ARBA00018099"/>
    </source>
</evidence>
<sequence length="366" mass="41645">MGHSNSNIEPLLAGSPRHVIHACQTPSSRGSLSYTDRLVLRQDLLHEKDAFVTNIPKVELHLHLEGTLTAELRWKLGKKNGVPLGLKRGGTYKEFETLEQLKSSYALIQPRPGHGFDHAEERFTFFEAYYTGFEVLITSQDFYELAMNYFERAATMNVRYCEPFFDPQGHTRRGVAFEPVIDGLRRAQIEARESLHVESKYAICFLRDMSQESAMEHYELALQARDVIIGIGLDSNEYRRPPSLFEAVFTRARAHEHIRHVVSRVGGTGAERLDHGLNDAEKTELVDLIHDKGIGMTVCPWAYVRHEPLDEIFPRIRTLYDAGIKVAINSDDPAYMDDSWITHNLLVTKRMCQFGDGDGVLDTTCH</sequence>
<protein>
    <recommendedName>
        <fullName evidence="3">Adenosine deaminase</fullName>
    </recommendedName>
</protein>
<keyword evidence="4" id="KW-0479">Metal-binding</keyword>
<evidence type="ECO:0000256" key="6">
    <source>
        <dbReference type="ARBA" id="ARBA00022833"/>
    </source>
</evidence>
<dbReference type="OrthoDB" id="272271at2759"/>
<dbReference type="SUPFAM" id="SSF51556">
    <property type="entry name" value="Metallo-dependent hydrolases"/>
    <property type="match status" value="1"/>
</dbReference>
<evidence type="ECO:0000256" key="1">
    <source>
        <dbReference type="ARBA" id="ARBA00001947"/>
    </source>
</evidence>
<dbReference type="InterPro" id="IPR032466">
    <property type="entry name" value="Metal_Hydrolase"/>
</dbReference>
<gene>
    <name evidence="8" type="ORF">M409DRAFT_65306</name>
</gene>
<keyword evidence="6" id="KW-0862">Zinc</keyword>
<dbReference type="GO" id="GO:0046872">
    <property type="term" value="F:metal ion binding"/>
    <property type="evidence" value="ECO:0007669"/>
    <property type="project" value="UniProtKB-KW"/>
</dbReference>
<dbReference type="Gene3D" id="3.20.20.140">
    <property type="entry name" value="Metal-dependent hydrolases"/>
    <property type="match status" value="1"/>
</dbReference>
<organism evidence="8 9">
    <name type="scientific">Zasmidium cellare ATCC 36951</name>
    <dbReference type="NCBI Taxonomy" id="1080233"/>
    <lineage>
        <taxon>Eukaryota</taxon>
        <taxon>Fungi</taxon>
        <taxon>Dikarya</taxon>
        <taxon>Ascomycota</taxon>
        <taxon>Pezizomycotina</taxon>
        <taxon>Dothideomycetes</taxon>
        <taxon>Dothideomycetidae</taxon>
        <taxon>Mycosphaerellales</taxon>
        <taxon>Mycosphaerellaceae</taxon>
        <taxon>Zasmidium</taxon>
    </lineage>
</organism>
<dbReference type="GeneID" id="54569720"/>
<dbReference type="InterPro" id="IPR001365">
    <property type="entry name" value="A_deaminase_dom"/>
</dbReference>
<keyword evidence="9" id="KW-1185">Reference proteome</keyword>
<dbReference type="InterPro" id="IPR006650">
    <property type="entry name" value="A/AMP_deam_AS"/>
</dbReference>
<dbReference type="EMBL" id="ML993589">
    <property type="protein sequence ID" value="KAF2168971.1"/>
    <property type="molecule type" value="Genomic_DNA"/>
</dbReference>
<dbReference type="RefSeq" id="XP_033669860.1">
    <property type="nucleotide sequence ID" value="XM_033816448.1"/>
</dbReference>
<dbReference type="GO" id="GO:0000034">
    <property type="term" value="F:adenine deaminase activity"/>
    <property type="evidence" value="ECO:0007669"/>
    <property type="project" value="TreeGrafter"/>
</dbReference>
<dbReference type="Proteomes" id="UP000799537">
    <property type="component" value="Unassembled WGS sequence"/>
</dbReference>
<proteinExistence type="inferred from homology"/>
<reference evidence="8" key="1">
    <citation type="journal article" date="2020" name="Stud. Mycol.">
        <title>101 Dothideomycetes genomes: a test case for predicting lifestyles and emergence of pathogens.</title>
        <authorList>
            <person name="Haridas S."/>
            <person name="Albert R."/>
            <person name="Binder M."/>
            <person name="Bloem J."/>
            <person name="Labutti K."/>
            <person name="Salamov A."/>
            <person name="Andreopoulos B."/>
            <person name="Baker S."/>
            <person name="Barry K."/>
            <person name="Bills G."/>
            <person name="Bluhm B."/>
            <person name="Cannon C."/>
            <person name="Castanera R."/>
            <person name="Culley D."/>
            <person name="Daum C."/>
            <person name="Ezra D."/>
            <person name="Gonzalez J."/>
            <person name="Henrissat B."/>
            <person name="Kuo A."/>
            <person name="Liang C."/>
            <person name="Lipzen A."/>
            <person name="Lutzoni F."/>
            <person name="Magnuson J."/>
            <person name="Mondo S."/>
            <person name="Nolan M."/>
            <person name="Ohm R."/>
            <person name="Pangilinan J."/>
            <person name="Park H.-J."/>
            <person name="Ramirez L."/>
            <person name="Alfaro M."/>
            <person name="Sun H."/>
            <person name="Tritt A."/>
            <person name="Yoshinaga Y."/>
            <person name="Zwiers L.-H."/>
            <person name="Turgeon B."/>
            <person name="Goodwin S."/>
            <person name="Spatafora J."/>
            <person name="Crous P."/>
            <person name="Grigoriev I."/>
        </authorList>
    </citation>
    <scope>NUCLEOTIDE SEQUENCE</scope>
    <source>
        <strain evidence="8">ATCC 36951</strain>
    </source>
</reference>
<accession>A0A6A6CPI9</accession>
<evidence type="ECO:0000256" key="2">
    <source>
        <dbReference type="ARBA" id="ARBA00006676"/>
    </source>
</evidence>